<dbReference type="InterPro" id="IPR011641">
    <property type="entry name" value="Tyr-kin_ephrin_A/B_rcpt-like"/>
</dbReference>
<evidence type="ECO:0000256" key="13">
    <source>
        <dbReference type="PROSITE-ProRule" id="PRU00302"/>
    </source>
</evidence>
<sequence>MTRKEDDCAESPCALNATCVDLVKDFHCDCPQGFTGKRCQVKVDLCADSPCSHGLCVDSLYSRQCVCDAGWTGENCDVNIDDCAERPCQNGGTCIDEVSGYKCQCAAGYEGVNCQHLVDHCSNSPCRNNASCTNLGPTYHCDCPLGFDGIHCELNIDECGSNKCDLAGTESCRDEVNTFSCYCKPGFTGKLCDVKIDQCADVPCVNDGQCVDMGGTFKCNCKSGWTGLRCEEESGSCTTKPCRNDGFCVNLVADYFCVCPPGVSGKNCETAPNRCVGEPCHNGGVCGDFGSHLECSCPSGFTGKGCEFKTNGCTDRSCRNGGKCLEADGFSSPRRCQCEPGFTGENCEKELDECAAAHCPASATCTDQVGGYVCVCPFNLTGTNCDKQINVNYDLNFFDPVRPSSASYYAPLRIESSAISVAFWVRFDSPFSHANFFTLHPFGNTSTSLLKLASNEVRVSLFSDIPPVEIPLSSSQHLNDGKAGITLGALSVPAFVGSITRVNVWNRVLDFEDEIPLMVLHCQRAEEIFKGLLVRFEGYTNIIGKVERTLRSSCSVDQLKYSPIHHSDVIRVEDCPAEIMMTSHQRETNISWQEPTFVGLNPIVRVEKNLKQGQLFTWGEYDILYVATDNATNQAQCNFKLRVTKVHCADISEPINGLQSCENWGPQLKYKACSIECRDGFEFPRSPAIFYVCGADGEWRPREQQKNAVFRYPQCTKHVPATRLVKVRVAYSASTACTEASKQAFLSKILQAVNAMDKKWKMCSLTDTTGCIGTQARVHCDNDEEVEEAMRLRRELPASSFRVEIEVPVKRTILTDPSSGANTTVHDAIQSEILSHAVLNFEKVLPNGRPDLGTLQIDDEYHCQAGQVVVGDLCVPCAPGTFHSSLTTKCELCPIGEYQPLTARAECFKCPAGQITASEGATSENECKANCPPGHQFDAATSGCVACGFGYFQPVGGSFACLPCGIGKTTLTDRATSEEECRDECPDGEQLSPAGVCQPCDVGTYRSRGEHKKCISCPPGTTTEATSSTRREQCNTPRCKTGQFLVKETKHCQFCPRGTFQNEEQETTCKLCPADHTTAAQGATAESQCYSTNQCQTGEYNCSWHANCIDLPDDNDVPSYECRCKTGYRGNGTHCTDACNDYCLNDGVCKKNALGSVECVCKEYFSGDRCELRQQQKMQKMTMLGVAIGALVTVAILVAIIIFMIYTRFTQVHDVDEKSSQLHDMTPSTFLYGSPTIREPSRPVDGPFYYEDDCGYEGGKNGSATVRSRLPTSGSMHSTTAPMNLMEESRMEQRLRAVQQHMYHPNSNNE</sequence>
<dbReference type="Gene3D" id="2.10.25.10">
    <property type="entry name" value="Laminin"/>
    <property type="match status" value="12"/>
</dbReference>
<keyword evidence="6" id="KW-0677">Repeat</keyword>
<feature type="domain" description="EGF-like" evidence="16">
    <location>
        <begin position="79"/>
        <end position="115"/>
    </location>
</feature>
<dbReference type="Proteomes" id="UP000835052">
    <property type="component" value="Unassembled WGS sequence"/>
</dbReference>
<evidence type="ECO:0000256" key="6">
    <source>
        <dbReference type="ARBA" id="ARBA00022737"/>
    </source>
</evidence>
<dbReference type="Pfam" id="PF07699">
    <property type="entry name" value="Ephrin_rec_like"/>
    <property type="match status" value="4"/>
</dbReference>
<feature type="domain" description="EGF-like" evidence="16">
    <location>
        <begin position="4"/>
        <end position="40"/>
    </location>
</feature>
<evidence type="ECO:0000256" key="11">
    <source>
        <dbReference type="ARBA" id="ARBA00023180"/>
    </source>
</evidence>
<feature type="disulfide bond" evidence="12">
    <location>
        <begin position="376"/>
        <end position="385"/>
    </location>
</feature>
<feature type="disulfide bond" evidence="12">
    <location>
        <begin position="46"/>
        <end position="56"/>
    </location>
</feature>
<dbReference type="GO" id="GO:0005509">
    <property type="term" value="F:calcium ion binding"/>
    <property type="evidence" value="ECO:0007669"/>
    <property type="project" value="InterPro"/>
</dbReference>
<dbReference type="InterPro" id="IPR000436">
    <property type="entry name" value="Sushi_SCR_CCP_dom"/>
</dbReference>
<feature type="disulfide bond" evidence="12">
    <location>
        <begin position="67"/>
        <end position="76"/>
    </location>
</feature>
<feature type="domain" description="EGF-like" evidence="16">
    <location>
        <begin position="155"/>
        <end position="193"/>
    </location>
</feature>
<dbReference type="SUPFAM" id="SSF57196">
    <property type="entry name" value="EGF/Laminin"/>
    <property type="match status" value="7"/>
</dbReference>
<dbReference type="PROSITE" id="PS01186">
    <property type="entry name" value="EGF_2"/>
    <property type="match status" value="8"/>
</dbReference>
<dbReference type="OrthoDB" id="430340at2759"/>
<dbReference type="EMBL" id="CAJGYM010000069">
    <property type="protein sequence ID" value="CAD6196232.1"/>
    <property type="molecule type" value="Genomic_DNA"/>
</dbReference>
<feature type="disulfide bond" evidence="12">
    <location>
        <begin position="221"/>
        <end position="230"/>
    </location>
</feature>
<feature type="disulfide bond" evidence="12">
    <location>
        <begin position="297"/>
        <end position="306"/>
    </location>
</feature>
<keyword evidence="10 12" id="KW-1015">Disulfide bond</keyword>
<comment type="subcellular location">
    <subcellularLocation>
        <location evidence="1">Membrane</location>
        <topology evidence="1">Single-pass type I membrane protein</topology>
    </subcellularLocation>
</comment>
<dbReference type="GO" id="GO:0007219">
    <property type="term" value="P:Notch signaling pathway"/>
    <property type="evidence" value="ECO:0007669"/>
    <property type="project" value="UniProtKB-KW"/>
</dbReference>
<keyword evidence="4 15" id="KW-0812">Transmembrane</keyword>
<dbReference type="SMART" id="SM01411">
    <property type="entry name" value="Ephrin_rec_like"/>
    <property type="match status" value="4"/>
</dbReference>
<evidence type="ECO:0000256" key="2">
    <source>
        <dbReference type="ARBA" id="ARBA00022473"/>
    </source>
</evidence>
<dbReference type="FunFam" id="2.10.25.10:FF:000146">
    <property type="entry name" value="Putative neurogenic locus notch"/>
    <property type="match status" value="1"/>
</dbReference>
<keyword evidence="20" id="KW-1185">Reference proteome</keyword>
<dbReference type="GO" id="GO:0016020">
    <property type="term" value="C:membrane"/>
    <property type="evidence" value="ECO:0007669"/>
    <property type="project" value="UniProtKB-SubCell"/>
</dbReference>
<dbReference type="Gene3D" id="2.10.50.10">
    <property type="entry name" value="Tumor Necrosis Factor Receptor, subunit A, domain 2"/>
    <property type="match status" value="3"/>
</dbReference>
<evidence type="ECO:0000259" key="16">
    <source>
        <dbReference type="PROSITE" id="PS50026"/>
    </source>
</evidence>
<dbReference type="FunFam" id="2.10.50.10:FF:000098">
    <property type="entry name" value="C-type LECtin"/>
    <property type="match status" value="1"/>
</dbReference>
<comment type="caution">
    <text evidence="19">The sequence shown here is derived from an EMBL/GenBank/DDBJ whole genome shotgun (WGS) entry which is preliminary data.</text>
</comment>
<evidence type="ECO:0000256" key="15">
    <source>
        <dbReference type="SAM" id="Phobius"/>
    </source>
</evidence>
<protein>
    <recommendedName>
        <fullName evidence="21">Fibropellin-1</fullName>
    </recommendedName>
</protein>
<feature type="transmembrane region" description="Helical" evidence="15">
    <location>
        <begin position="1183"/>
        <end position="1206"/>
    </location>
</feature>
<dbReference type="FunFam" id="2.10.25.10:FF:000004">
    <property type="entry name" value="Neurogenic locus notch 1"/>
    <property type="match status" value="1"/>
</dbReference>
<evidence type="ECO:0000259" key="17">
    <source>
        <dbReference type="PROSITE" id="PS50825"/>
    </source>
</evidence>
<feature type="domain" description="HYR" evidence="17">
    <location>
        <begin position="565"/>
        <end position="645"/>
    </location>
</feature>
<feature type="disulfide bond" evidence="12">
    <location>
        <begin position="1161"/>
        <end position="1170"/>
    </location>
</feature>
<dbReference type="InterPro" id="IPR013320">
    <property type="entry name" value="ConA-like_dom_sf"/>
</dbReference>
<keyword evidence="9 15" id="KW-0472">Membrane</keyword>
<feature type="domain" description="EGF-like" evidence="16">
    <location>
        <begin position="271"/>
        <end position="307"/>
    </location>
</feature>
<feature type="disulfide bond" evidence="12">
    <location>
        <begin position="105"/>
        <end position="114"/>
    </location>
</feature>
<evidence type="ECO:0008006" key="21">
    <source>
        <dbReference type="Google" id="ProtNLM"/>
    </source>
</evidence>
<feature type="disulfide bond" evidence="12">
    <location>
        <begin position="338"/>
        <end position="347"/>
    </location>
</feature>
<keyword evidence="5" id="KW-0732">Signal</keyword>
<dbReference type="PROSITE" id="PS01187">
    <property type="entry name" value="EGF_CA"/>
    <property type="match status" value="2"/>
</dbReference>
<feature type="domain" description="EGF-like" evidence="16">
    <location>
        <begin position="309"/>
        <end position="348"/>
    </location>
</feature>
<dbReference type="FunFam" id="2.10.25.10:FF:000109">
    <property type="entry name" value="Notch homolog 4, [Drosophila]"/>
    <property type="match status" value="1"/>
</dbReference>
<evidence type="ECO:0000256" key="10">
    <source>
        <dbReference type="ARBA" id="ARBA00023157"/>
    </source>
</evidence>
<dbReference type="PRINTS" id="PR00010">
    <property type="entry name" value="EGFBLOOD"/>
</dbReference>
<feature type="disulfide bond" evidence="12">
    <location>
        <begin position="143"/>
        <end position="152"/>
    </location>
</feature>
<keyword evidence="13" id="KW-0768">Sushi</keyword>
<dbReference type="PANTHER" id="PTHR12916">
    <property type="entry name" value="CYTOCHROME C OXIDASE POLYPEPTIDE VIC-2"/>
    <property type="match status" value="1"/>
</dbReference>
<evidence type="ECO:0000256" key="3">
    <source>
        <dbReference type="ARBA" id="ARBA00022536"/>
    </source>
</evidence>
<dbReference type="PROSITE" id="PS50026">
    <property type="entry name" value="EGF_3"/>
    <property type="match status" value="12"/>
</dbReference>
<feature type="compositionally biased region" description="Polar residues" evidence="14">
    <location>
        <begin position="1262"/>
        <end position="1280"/>
    </location>
</feature>
<reference evidence="19" key="1">
    <citation type="submission" date="2020-10" db="EMBL/GenBank/DDBJ databases">
        <authorList>
            <person name="Kikuchi T."/>
        </authorList>
    </citation>
    <scope>NUCLEOTIDE SEQUENCE</scope>
    <source>
        <strain evidence="19">NKZ352</strain>
    </source>
</reference>
<feature type="disulfide bond" evidence="12">
    <location>
        <begin position="1139"/>
        <end position="1149"/>
    </location>
</feature>
<feature type="disulfide bond" evidence="12">
    <location>
        <begin position="30"/>
        <end position="39"/>
    </location>
</feature>
<dbReference type="FunFam" id="2.10.25.10:FF:000671">
    <property type="entry name" value="Protein Z, vitamin K-dependent plasma glycoprotein a"/>
    <property type="match status" value="1"/>
</dbReference>
<keyword evidence="11" id="KW-0325">Glycoprotein</keyword>
<dbReference type="GO" id="GO:0005112">
    <property type="term" value="F:Notch binding"/>
    <property type="evidence" value="ECO:0007669"/>
    <property type="project" value="TreeGrafter"/>
</dbReference>
<keyword evidence="8 15" id="KW-1133">Transmembrane helix</keyword>
<evidence type="ECO:0000313" key="20">
    <source>
        <dbReference type="Proteomes" id="UP000835052"/>
    </source>
</evidence>
<name>A0A8S1HP71_9PELO</name>
<dbReference type="PROSITE" id="PS50825">
    <property type="entry name" value="HYR"/>
    <property type="match status" value="1"/>
</dbReference>
<gene>
    <name evidence="19" type="ORF">CAUJ_LOCUS12147</name>
</gene>
<dbReference type="PROSITE" id="PS50923">
    <property type="entry name" value="SUSHI"/>
    <property type="match status" value="1"/>
</dbReference>
<dbReference type="InterPro" id="IPR000742">
    <property type="entry name" value="EGF"/>
</dbReference>
<comment type="caution">
    <text evidence="12">Lacks conserved residue(s) required for the propagation of feature annotation.</text>
</comment>
<feature type="region of interest" description="Disordered" evidence="14">
    <location>
        <begin position="1261"/>
        <end position="1280"/>
    </location>
</feature>
<dbReference type="SMART" id="SM00179">
    <property type="entry name" value="EGF_CA"/>
    <property type="match status" value="11"/>
</dbReference>
<keyword evidence="2" id="KW-0217">Developmental protein</keyword>
<evidence type="ECO:0000259" key="18">
    <source>
        <dbReference type="PROSITE" id="PS50923"/>
    </source>
</evidence>
<dbReference type="InterPro" id="IPR018097">
    <property type="entry name" value="EGF_Ca-bd_CS"/>
</dbReference>
<evidence type="ECO:0000256" key="9">
    <source>
        <dbReference type="ARBA" id="ARBA00023136"/>
    </source>
</evidence>
<evidence type="ECO:0000256" key="5">
    <source>
        <dbReference type="ARBA" id="ARBA00022729"/>
    </source>
</evidence>
<keyword evidence="3 12" id="KW-0245">EGF-like domain</keyword>
<evidence type="ECO:0000256" key="14">
    <source>
        <dbReference type="SAM" id="MobiDB-lite"/>
    </source>
</evidence>
<dbReference type="FunFam" id="2.10.25.10:FF:000066">
    <property type="entry name" value="FAT atypical cadherin 4"/>
    <property type="match status" value="1"/>
</dbReference>
<dbReference type="SUPFAM" id="SSF49899">
    <property type="entry name" value="Concanavalin A-like lectins/glucanases"/>
    <property type="match status" value="1"/>
</dbReference>
<feature type="domain" description="EGF-like" evidence="16">
    <location>
        <begin position="195"/>
        <end position="231"/>
    </location>
</feature>
<dbReference type="PANTHER" id="PTHR12916:SF4">
    <property type="entry name" value="UNINFLATABLE, ISOFORM C"/>
    <property type="match status" value="1"/>
</dbReference>
<evidence type="ECO:0000256" key="1">
    <source>
        <dbReference type="ARBA" id="ARBA00004479"/>
    </source>
</evidence>
<dbReference type="SMART" id="SM00181">
    <property type="entry name" value="EGF"/>
    <property type="match status" value="12"/>
</dbReference>
<dbReference type="Pfam" id="PF00008">
    <property type="entry name" value="EGF"/>
    <property type="match status" value="6"/>
</dbReference>
<accession>A0A8S1HP71</accession>
<feature type="domain" description="EGF-like" evidence="16">
    <location>
        <begin position="350"/>
        <end position="386"/>
    </location>
</feature>
<feature type="domain" description="EGF-like" evidence="16">
    <location>
        <begin position="1091"/>
        <end position="1134"/>
    </location>
</feature>
<feature type="disulfide bond" evidence="12">
    <location>
        <begin position="164"/>
        <end position="181"/>
    </location>
</feature>
<feature type="domain" description="EGF-like" evidence="16">
    <location>
        <begin position="42"/>
        <end position="77"/>
    </location>
</feature>
<evidence type="ECO:0000256" key="7">
    <source>
        <dbReference type="ARBA" id="ARBA00022976"/>
    </source>
</evidence>
<dbReference type="InterPro" id="IPR009030">
    <property type="entry name" value="Growth_fac_rcpt_cys_sf"/>
</dbReference>
<proteinExistence type="predicted"/>
<feature type="domain" description="Sushi" evidence="18">
    <location>
        <begin position="646"/>
        <end position="717"/>
    </location>
</feature>
<feature type="disulfide bond" evidence="12">
    <location>
        <begin position="259"/>
        <end position="268"/>
    </location>
</feature>
<dbReference type="CDD" id="cd00054">
    <property type="entry name" value="EGF_CA"/>
    <property type="match status" value="7"/>
</dbReference>
<dbReference type="SUPFAM" id="SSF57184">
    <property type="entry name" value="Growth factor receptor domain"/>
    <property type="match status" value="3"/>
</dbReference>
<dbReference type="InterPro" id="IPR003410">
    <property type="entry name" value="HYR_dom"/>
</dbReference>
<evidence type="ECO:0000256" key="4">
    <source>
        <dbReference type="ARBA" id="ARBA00022692"/>
    </source>
</evidence>
<feature type="disulfide bond" evidence="12">
    <location>
        <begin position="183"/>
        <end position="192"/>
    </location>
</feature>
<dbReference type="InterPro" id="IPR001881">
    <property type="entry name" value="EGF-like_Ca-bd_dom"/>
</dbReference>
<feature type="domain" description="EGF-like" evidence="16">
    <location>
        <begin position="233"/>
        <end position="269"/>
    </location>
</feature>
<dbReference type="PROSITE" id="PS00010">
    <property type="entry name" value="ASX_HYDROXYL"/>
    <property type="match status" value="7"/>
</dbReference>
<dbReference type="InterPro" id="IPR000152">
    <property type="entry name" value="EGF-type_Asp/Asn_hydroxyl_site"/>
</dbReference>
<dbReference type="FunFam" id="2.10.25.10:FF:000472">
    <property type="entry name" value="Uncharacterized protein, isoform A"/>
    <property type="match status" value="1"/>
</dbReference>
<feature type="domain" description="EGF-like" evidence="16">
    <location>
        <begin position="1136"/>
        <end position="1171"/>
    </location>
</feature>
<keyword evidence="7" id="KW-0914">Notch signaling pathway</keyword>
<evidence type="ECO:0000313" key="19">
    <source>
        <dbReference type="EMBL" id="CAD6196232.1"/>
    </source>
</evidence>
<dbReference type="InterPro" id="IPR013032">
    <property type="entry name" value="EGF-like_CS"/>
</dbReference>
<dbReference type="Pfam" id="PF02494">
    <property type="entry name" value="HYR"/>
    <property type="match status" value="1"/>
</dbReference>
<feature type="domain" description="EGF-like" evidence="16">
    <location>
        <begin position="117"/>
        <end position="153"/>
    </location>
</feature>
<dbReference type="FunFam" id="2.10.25.10:FF:000279">
    <property type="entry name" value="Neurogenic locus notch 1"/>
    <property type="match status" value="1"/>
</dbReference>
<dbReference type="PROSITE" id="PS00022">
    <property type="entry name" value="EGF_1"/>
    <property type="match status" value="11"/>
</dbReference>
<organism evidence="19 20">
    <name type="scientific">Caenorhabditis auriculariae</name>
    <dbReference type="NCBI Taxonomy" id="2777116"/>
    <lineage>
        <taxon>Eukaryota</taxon>
        <taxon>Metazoa</taxon>
        <taxon>Ecdysozoa</taxon>
        <taxon>Nematoda</taxon>
        <taxon>Chromadorea</taxon>
        <taxon>Rhabditida</taxon>
        <taxon>Rhabditina</taxon>
        <taxon>Rhabditomorpha</taxon>
        <taxon>Rhabditoidea</taxon>
        <taxon>Rhabditidae</taxon>
        <taxon>Peloderinae</taxon>
        <taxon>Caenorhabditis</taxon>
    </lineage>
</organism>
<evidence type="ECO:0000256" key="8">
    <source>
        <dbReference type="ARBA" id="ARBA00022989"/>
    </source>
</evidence>
<dbReference type="Pfam" id="PF12661">
    <property type="entry name" value="hEGF"/>
    <property type="match status" value="2"/>
</dbReference>
<evidence type="ECO:0000256" key="12">
    <source>
        <dbReference type="PROSITE-ProRule" id="PRU00076"/>
    </source>
</evidence>